<keyword evidence="2" id="KW-1185">Reference proteome</keyword>
<dbReference type="AlphaFoldDB" id="A0A5D3YHQ0"/>
<organism evidence="1 2">
    <name type="scientific">Fodinibius salinus</name>
    <dbReference type="NCBI Taxonomy" id="860790"/>
    <lineage>
        <taxon>Bacteria</taxon>
        <taxon>Pseudomonadati</taxon>
        <taxon>Balneolota</taxon>
        <taxon>Balneolia</taxon>
        <taxon>Balneolales</taxon>
        <taxon>Balneolaceae</taxon>
        <taxon>Fodinibius</taxon>
    </lineage>
</organism>
<evidence type="ECO:0000313" key="2">
    <source>
        <dbReference type="Proteomes" id="UP000324595"/>
    </source>
</evidence>
<reference evidence="1 2" key="1">
    <citation type="submission" date="2019-07" db="EMBL/GenBank/DDBJ databases">
        <title>Genomic Encyclopedia of Archaeal and Bacterial Type Strains, Phase II (KMG-II): from individual species to whole genera.</title>
        <authorList>
            <person name="Goeker M."/>
        </authorList>
    </citation>
    <scope>NUCLEOTIDE SEQUENCE [LARGE SCALE GENOMIC DNA]</scope>
    <source>
        <strain evidence="1 2">DSM 21935</strain>
    </source>
</reference>
<dbReference type="RefSeq" id="WP_211359413.1">
    <property type="nucleotide sequence ID" value="NZ_VNHY01000003.1"/>
</dbReference>
<dbReference type="InterPro" id="IPR036249">
    <property type="entry name" value="Thioredoxin-like_sf"/>
</dbReference>
<comment type="caution">
    <text evidence="1">The sequence shown here is derived from an EMBL/GenBank/DDBJ whole genome shotgun (WGS) entry which is preliminary data.</text>
</comment>
<name>A0A5D3YHQ0_9BACT</name>
<dbReference type="Pfam" id="PF14595">
    <property type="entry name" value="Thioredoxin_9"/>
    <property type="match status" value="1"/>
</dbReference>
<sequence length="209" mass="24366">MSTTTKQVINQSIIDNAMTYGQYRQMIDELVNKNETTGDDHSEEMIEYTKMNVQRMDRLDKQIELADSLVEKLNQLDESWVWLILTEAWCGDAAQNVPIIAKIADQTENIELRLILRDQHLNIIDEYLTDGGRSIPKLVCLDAETLQEIGTWGPRPGDFQKKAMEWKNDSDISKEEWAEKLHKWYAKNKGQELMADFEELLNQWSTNDR</sequence>
<evidence type="ECO:0000313" key="1">
    <source>
        <dbReference type="EMBL" id="TYP92739.1"/>
    </source>
</evidence>
<dbReference type="Proteomes" id="UP000324595">
    <property type="component" value="Unassembled WGS sequence"/>
</dbReference>
<proteinExistence type="predicted"/>
<dbReference type="SUPFAM" id="SSF52833">
    <property type="entry name" value="Thioredoxin-like"/>
    <property type="match status" value="1"/>
</dbReference>
<dbReference type="EMBL" id="VNHY01000003">
    <property type="protein sequence ID" value="TYP92739.1"/>
    <property type="molecule type" value="Genomic_DNA"/>
</dbReference>
<dbReference type="Gene3D" id="3.40.30.10">
    <property type="entry name" value="Glutaredoxin"/>
    <property type="match status" value="1"/>
</dbReference>
<protein>
    <submittedName>
        <fullName evidence="1">Thioredoxin</fullName>
    </submittedName>
</protein>
<gene>
    <name evidence="1" type="ORF">LX73_2103</name>
</gene>
<accession>A0A5D3YHQ0</accession>